<dbReference type="PATRIC" id="fig|817.53.peg.3920"/>
<dbReference type="Pfam" id="PF08842">
    <property type="entry name" value="Mfa2"/>
    <property type="match status" value="1"/>
</dbReference>
<reference evidence="8" key="2">
    <citation type="submission" date="2014-07" db="EMBL/GenBank/DDBJ databases">
        <title>Genetics and epidemiology of antimicrobial resistance in B. fragilis group.</title>
        <authorList>
            <person name="Sydenham T.V."/>
            <person name="Hasman H."/>
            <person name="Kemp M."/>
            <person name="Justesen U.S."/>
        </authorList>
    </citation>
    <scope>NUCLEOTIDE SEQUENCE [LARGE SCALE GENOMIC DNA]</scope>
    <source>
        <strain evidence="8">DCMOUH0018B</strain>
    </source>
</reference>
<dbReference type="InterPro" id="IPR014941">
    <property type="entry name" value="FimB/Mfa2/Mfa3"/>
</dbReference>
<comment type="subcellular location">
    <subcellularLocation>
        <location evidence="1">Cell outer membrane</location>
    </subcellularLocation>
</comment>
<comment type="caution">
    <text evidence="8">The sequence shown here is derived from an EMBL/GenBank/DDBJ whole genome shotgun (WGS) entry which is preliminary data.</text>
</comment>
<evidence type="ECO:0000256" key="7">
    <source>
        <dbReference type="ARBA" id="ARBA00023288"/>
    </source>
</evidence>
<dbReference type="EMBL" id="JMZZ02000222">
    <property type="protein sequence ID" value="KFX73303.1"/>
    <property type="molecule type" value="Genomic_DNA"/>
</dbReference>
<accession>A0A0I9S679</accession>
<dbReference type="PROSITE" id="PS51257">
    <property type="entry name" value="PROKAR_LIPOPROTEIN"/>
    <property type="match status" value="1"/>
</dbReference>
<comment type="similarity">
    <text evidence="2">Belongs to the bacteroidetes fimbrillin superfamily. FimB/Mfa2 family.</text>
</comment>
<dbReference type="AlphaFoldDB" id="A0A0I9S679"/>
<evidence type="ECO:0008006" key="9">
    <source>
        <dbReference type="Google" id="ProtNLM"/>
    </source>
</evidence>
<evidence type="ECO:0000256" key="1">
    <source>
        <dbReference type="ARBA" id="ARBA00004442"/>
    </source>
</evidence>
<keyword evidence="4" id="KW-0472">Membrane</keyword>
<evidence type="ECO:0000256" key="2">
    <source>
        <dbReference type="ARBA" id="ARBA00007248"/>
    </source>
</evidence>
<sequence length="287" mass="32410">MNGRVIQIFCMVVGIVLASSCGDECPVEQPYSVRVSVKDKNYLNISQFPQLGSVDENQPFRTYTGTIYYALYDASTGALKKESEIVQINGEDKEYTISFAGIPDGDYKLAVWGNLTTDYPAGILHQDGKEHTDIYVATRVLHFSPEYQTEELTLERTKGKLLLLCSNFPAEISRIEQHVNHVYQSVDADLNYSGSTQVDKSVPFTNMLEIVLAPSSVDGHSKLALTFYATDTRASESPYLKLPEMEVDMRRNEITAVSIDYNTSEGIWEIKMFIRGEWLTIHRLDIY</sequence>
<dbReference type="GO" id="GO:0009279">
    <property type="term" value="C:cell outer membrane"/>
    <property type="evidence" value="ECO:0007669"/>
    <property type="project" value="UniProtKB-SubCell"/>
</dbReference>
<keyword evidence="5" id="KW-0564">Palmitate</keyword>
<evidence type="ECO:0000256" key="6">
    <source>
        <dbReference type="ARBA" id="ARBA00023237"/>
    </source>
</evidence>
<evidence type="ECO:0000313" key="8">
    <source>
        <dbReference type="EMBL" id="KFX73303.1"/>
    </source>
</evidence>
<proteinExistence type="inferred from homology"/>
<keyword evidence="3" id="KW-0732">Signal</keyword>
<evidence type="ECO:0000256" key="4">
    <source>
        <dbReference type="ARBA" id="ARBA00023136"/>
    </source>
</evidence>
<name>A0A0I9S679_BACFG</name>
<gene>
    <name evidence="8" type="ORF">EE52_0218985</name>
</gene>
<keyword evidence="6" id="KW-0998">Cell outer membrane</keyword>
<dbReference type="RefSeq" id="WP_044301663.1">
    <property type="nucleotide sequence ID" value="NZ_CAEUHN010000019.1"/>
</dbReference>
<evidence type="ECO:0000256" key="3">
    <source>
        <dbReference type="ARBA" id="ARBA00022729"/>
    </source>
</evidence>
<evidence type="ECO:0000256" key="5">
    <source>
        <dbReference type="ARBA" id="ARBA00023139"/>
    </source>
</evidence>
<organism evidence="8">
    <name type="scientific">Bacteroides fragilis</name>
    <dbReference type="NCBI Taxonomy" id="817"/>
    <lineage>
        <taxon>Bacteria</taxon>
        <taxon>Pseudomonadati</taxon>
        <taxon>Bacteroidota</taxon>
        <taxon>Bacteroidia</taxon>
        <taxon>Bacteroidales</taxon>
        <taxon>Bacteroidaceae</taxon>
        <taxon>Bacteroides</taxon>
    </lineage>
</organism>
<keyword evidence="7" id="KW-0449">Lipoprotein</keyword>
<reference evidence="8" key="1">
    <citation type="book" date="2014" name="THE 24TH EUROPEAN CONGRESS OF CLINICAL MICROBIOLOGY AND INFECTIOUS DISEASES" publisher="ECCMID 2014" city="Barcelona, Spain">
        <title>Identification of resistance genes in three multidrug-resistant Bacteroides fragilis isolates by whole genome sequencing.</title>
        <editorList>
            <person name="Unknown"/>
            <person name="A."/>
        </editorList>
        <authorList>
            <person name="Sydenham T.V."/>
            <person name="Hasman H."/>
            <person name="Wang M."/>
            <person name="Soki J."/>
            <person name="Nagy E."/>
            <person name="Justesen U.S."/>
        </authorList>
    </citation>
    <scope>NUCLEOTIDE SEQUENCE</scope>
    <source>
        <strain evidence="8">DCMOUH0018B</strain>
    </source>
</reference>
<protein>
    <recommendedName>
        <fullName evidence="9">FimB/Mfa2 family fimbrial subunit</fullName>
    </recommendedName>
</protein>